<comment type="caution">
    <text evidence="1">The sequence shown here is derived from an EMBL/GenBank/DDBJ whole genome shotgun (WGS) entry which is preliminary data.</text>
</comment>
<evidence type="ECO:0000313" key="1">
    <source>
        <dbReference type="EMBL" id="PRX48771.1"/>
    </source>
</evidence>
<protein>
    <submittedName>
        <fullName evidence="1">Uncharacterized protein DUF4331</fullName>
    </submittedName>
</protein>
<proteinExistence type="predicted"/>
<dbReference type="Pfam" id="PF14224">
    <property type="entry name" value="DUF4331"/>
    <property type="match status" value="2"/>
</dbReference>
<accession>A0A2T0LXL8</accession>
<sequence>MSHHLDSPLARQDPRLDISDVYLFRGTIGTTFIINVNPLSGAGAFHPEGRYEFKIDTDGDAVEDRTYCVTFGERDSDGRQALELSRLDGEDARDRDAAGTVLLRGTTGTKLGTQSGARLWAGPAADPFSINGAVVGAVREAVVDGKSFDLTAIDYEQPANLFAGTNVNAIVLEIPDEDFEADAIGFWGTTALATDAGGWRQINRCAHPLVNTLFYPDGSPEASDYNTTQPSQDRDLYGPLVYDLVSQAVAAVHTSDDPGAHASRVVDAIFPDILRYEIGTSAGFGFAGRNGRGLADCAPEVMFALVLNKAVPLGLDSRSNTAEPGRSFPYLAPPV</sequence>
<gene>
    <name evidence="1" type="ORF">B0I32_14016</name>
</gene>
<dbReference type="EMBL" id="PVNG01000040">
    <property type="protein sequence ID" value="PRX48771.1"/>
    <property type="molecule type" value="Genomic_DNA"/>
</dbReference>
<dbReference type="InterPro" id="IPR025566">
    <property type="entry name" value="DUF4331"/>
</dbReference>
<dbReference type="AlphaFoldDB" id="A0A2T0LXL8"/>
<reference evidence="1 2" key="1">
    <citation type="submission" date="2018-03" db="EMBL/GenBank/DDBJ databases">
        <title>Genomic Encyclopedia of Type Strains, Phase III (KMG-III): the genomes of soil and plant-associated and newly described type strains.</title>
        <authorList>
            <person name="Whitman W."/>
        </authorList>
    </citation>
    <scope>NUCLEOTIDE SEQUENCE [LARGE SCALE GENOMIC DNA]</scope>
    <source>
        <strain evidence="1 2">CGMCC 4.7104</strain>
    </source>
</reference>
<keyword evidence="2" id="KW-1185">Reference proteome</keyword>
<organism evidence="1 2">
    <name type="scientific">Nonomuraea fuscirosea</name>
    <dbReference type="NCBI Taxonomy" id="1291556"/>
    <lineage>
        <taxon>Bacteria</taxon>
        <taxon>Bacillati</taxon>
        <taxon>Actinomycetota</taxon>
        <taxon>Actinomycetes</taxon>
        <taxon>Streptosporangiales</taxon>
        <taxon>Streptosporangiaceae</taxon>
        <taxon>Nonomuraea</taxon>
    </lineage>
</organism>
<dbReference type="Proteomes" id="UP000238312">
    <property type="component" value="Unassembled WGS sequence"/>
</dbReference>
<dbReference type="OrthoDB" id="9791748at2"/>
<name>A0A2T0LXL8_9ACTN</name>
<evidence type="ECO:0000313" key="2">
    <source>
        <dbReference type="Proteomes" id="UP000238312"/>
    </source>
</evidence>